<evidence type="ECO:0000313" key="5">
    <source>
        <dbReference type="Proteomes" id="UP000176974"/>
    </source>
</evidence>
<dbReference type="InterPro" id="IPR018228">
    <property type="entry name" value="DNase_TatD-rel_CS"/>
</dbReference>
<dbReference type="InterPro" id="IPR001130">
    <property type="entry name" value="TatD-like"/>
</dbReference>
<reference evidence="4 5" key="1">
    <citation type="journal article" date="2016" name="Nat. Commun.">
        <title>Thousands of microbial genomes shed light on interconnected biogeochemical processes in an aquifer system.</title>
        <authorList>
            <person name="Anantharaman K."/>
            <person name="Brown C.T."/>
            <person name="Hug L.A."/>
            <person name="Sharon I."/>
            <person name="Castelle C.J."/>
            <person name="Probst A.J."/>
            <person name="Thomas B.C."/>
            <person name="Singh A."/>
            <person name="Wilkins M.J."/>
            <person name="Karaoz U."/>
            <person name="Brodie E.L."/>
            <person name="Williams K.H."/>
            <person name="Hubbard S.S."/>
            <person name="Banfield J.F."/>
        </authorList>
    </citation>
    <scope>NUCLEOTIDE SEQUENCE [LARGE SCALE GENOMIC DNA]</scope>
</reference>
<dbReference type="SUPFAM" id="SSF51556">
    <property type="entry name" value="Metallo-dependent hydrolases"/>
    <property type="match status" value="1"/>
</dbReference>
<dbReference type="EMBL" id="MHMY01000021">
    <property type="protein sequence ID" value="OGZ35021.1"/>
    <property type="molecule type" value="Genomic_DNA"/>
</dbReference>
<feature type="binding site" evidence="3">
    <location>
        <position position="107"/>
    </location>
    <ligand>
        <name>a divalent metal cation</name>
        <dbReference type="ChEBI" id="CHEBI:60240"/>
        <label>1</label>
    </ligand>
</feature>
<dbReference type="PROSITE" id="PS01137">
    <property type="entry name" value="TATD_1"/>
    <property type="match status" value="1"/>
</dbReference>
<evidence type="ECO:0008006" key="6">
    <source>
        <dbReference type="Google" id="ProtNLM"/>
    </source>
</evidence>
<feature type="binding site" evidence="3">
    <location>
        <position position="8"/>
    </location>
    <ligand>
        <name>a divalent metal cation</name>
        <dbReference type="ChEBI" id="CHEBI:60240"/>
        <label>1</label>
    </ligand>
</feature>
<organism evidence="4 5">
    <name type="scientific">Candidatus Portnoybacteria bacterium RIFCSPHIGHO2_01_FULL_40_12b</name>
    <dbReference type="NCBI Taxonomy" id="1801994"/>
    <lineage>
        <taxon>Bacteria</taxon>
        <taxon>Candidatus Portnoyibacteriota</taxon>
    </lineage>
</organism>
<proteinExistence type="predicted"/>
<evidence type="ECO:0000256" key="1">
    <source>
        <dbReference type="ARBA" id="ARBA00022723"/>
    </source>
</evidence>
<keyword evidence="1 3" id="KW-0479">Metal-binding</keyword>
<evidence type="ECO:0000313" key="4">
    <source>
        <dbReference type="EMBL" id="OGZ35021.1"/>
    </source>
</evidence>
<dbReference type="PIRSF" id="PIRSF005902">
    <property type="entry name" value="DNase_TatD"/>
    <property type="match status" value="1"/>
</dbReference>
<dbReference type="Gene3D" id="3.20.20.140">
    <property type="entry name" value="Metal-dependent hydrolases"/>
    <property type="match status" value="1"/>
</dbReference>
<sequence length="303" mass="34114">MLIDTHSHINFNAFKEDGDEAIKRALDQGVWLINVGSQYDTSKIAVEYANKYQEGVYAAVGLHPIHLEEMDIDEEESGAKFKTRKEEFDFEKYWELAQERKVAAIGEIGLDYFRHSEAKPKNPVADGKTTGSFAGAQDDYKEKQKEILKQQMEIAQQTNLPIIFHCREAYDDLIKILEDFKGACSSCAFGCPSSGAGGARGVIHCFCGSPETAKKFLEMDLYLGFNGLITFSEQYDQVVKETPLEKILLETDCPYLAPAPYRGKRNEPVYVKYVAEKIAEIKGISFDKVAEQTTQNAKDLFNL</sequence>
<dbReference type="GO" id="GO:0046872">
    <property type="term" value="F:metal ion binding"/>
    <property type="evidence" value="ECO:0007669"/>
    <property type="project" value="UniProtKB-KW"/>
</dbReference>
<protein>
    <recommendedName>
        <fullName evidence="6">Hydrolase TatD</fullName>
    </recommendedName>
</protein>
<name>A0A1G2FBV6_9BACT</name>
<feature type="binding site" evidence="3">
    <location>
        <position position="252"/>
    </location>
    <ligand>
        <name>a divalent metal cation</name>
        <dbReference type="ChEBI" id="CHEBI:60240"/>
        <label>1</label>
    </ligand>
</feature>
<dbReference type="PROSITE" id="PS01091">
    <property type="entry name" value="TATD_3"/>
    <property type="match status" value="1"/>
</dbReference>
<dbReference type="AlphaFoldDB" id="A0A1G2FBV6"/>
<dbReference type="Pfam" id="PF01026">
    <property type="entry name" value="TatD_DNase"/>
    <property type="match status" value="1"/>
</dbReference>
<comment type="caution">
    <text evidence="4">The sequence shown here is derived from an EMBL/GenBank/DDBJ whole genome shotgun (WGS) entry which is preliminary data.</text>
</comment>
<dbReference type="GO" id="GO:0016788">
    <property type="term" value="F:hydrolase activity, acting on ester bonds"/>
    <property type="evidence" value="ECO:0007669"/>
    <property type="project" value="InterPro"/>
</dbReference>
<feature type="binding site" evidence="3">
    <location>
        <position position="165"/>
    </location>
    <ligand>
        <name>a divalent metal cation</name>
        <dbReference type="ChEBI" id="CHEBI:60240"/>
        <label>2</label>
    </ligand>
</feature>
<dbReference type="PANTHER" id="PTHR46124:SF2">
    <property type="entry name" value="D-AMINOACYL-TRNA DEACYLASE"/>
    <property type="match status" value="1"/>
</dbReference>
<dbReference type="PANTHER" id="PTHR46124">
    <property type="entry name" value="D-AMINOACYL-TRNA DEACYLASE"/>
    <property type="match status" value="1"/>
</dbReference>
<accession>A0A1G2FBV6</accession>
<evidence type="ECO:0000256" key="2">
    <source>
        <dbReference type="ARBA" id="ARBA00022801"/>
    </source>
</evidence>
<feature type="binding site" evidence="3">
    <location>
        <position position="6"/>
    </location>
    <ligand>
        <name>a divalent metal cation</name>
        <dbReference type="ChEBI" id="CHEBI:60240"/>
        <label>1</label>
    </ligand>
</feature>
<dbReference type="CDD" id="cd01310">
    <property type="entry name" value="TatD_DNAse"/>
    <property type="match status" value="1"/>
</dbReference>
<evidence type="ECO:0000256" key="3">
    <source>
        <dbReference type="PIRSR" id="PIRSR005902-1"/>
    </source>
</evidence>
<dbReference type="NCBIfam" id="TIGR00010">
    <property type="entry name" value="YchF/TatD family DNA exonuclease"/>
    <property type="match status" value="1"/>
</dbReference>
<feature type="binding site" evidence="3">
    <location>
        <position position="204"/>
    </location>
    <ligand>
        <name>a divalent metal cation</name>
        <dbReference type="ChEBI" id="CHEBI:60240"/>
        <label>2</label>
    </ligand>
</feature>
<dbReference type="InterPro" id="IPR015991">
    <property type="entry name" value="TatD/YcfH-like"/>
</dbReference>
<gene>
    <name evidence="4" type="ORF">A2815_01270</name>
</gene>
<dbReference type="GO" id="GO:0004536">
    <property type="term" value="F:DNA nuclease activity"/>
    <property type="evidence" value="ECO:0007669"/>
    <property type="project" value="InterPro"/>
</dbReference>
<dbReference type="Proteomes" id="UP000176974">
    <property type="component" value="Unassembled WGS sequence"/>
</dbReference>
<dbReference type="InterPro" id="IPR032466">
    <property type="entry name" value="Metal_Hydrolase"/>
</dbReference>
<keyword evidence="2" id="KW-0378">Hydrolase</keyword>